<feature type="domain" description="HTH araC/xylS-type" evidence="4">
    <location>
        <begin position="184"/>
        <end position="282"/>
    </location>
</feature>
<keyword evidence="6" id="KW-1185">Reference proteome</keyword>
<dbReference type="PANTHER" id="PTHR43280:SF27">
    <property type="entry name" value="TRANSCRIPTIONAL REGULATOR MTLR"/>
    <property type="match status" value="1"/>
</dbReference>
<dbReference type="Proteomes" id="UP000256373">
    <property type="component" value="Unassembled WGS sequence"/>
</dbReference>
<dbReference type="GO" id="GO:0043565">
    <property type="term" value="F:sequence-specific DNA binding"/>
    <property type="evidence" value="ECO:0007669"/>
    <property type="project" value="InterPro"/>
</dbReference>
<dbReference type="PROSITE" id="PS00041">
    <property type="entry name" value="HTH_ARAC_FAMILY_1"/>
    <property type="match status" value="1"/>
</dbReference>
<dbReference type="InterPro" id="IPR018062">
    <property type="entry name" value="HTH_AraC-typ_CS"/>
</dbReference>
<dbReference type="Gene3D" id="2.60.120.10">
    <property type="entry name" value="Jelly Rolls"/>
    <property type="match status" value="1"/>
</dbReference>
<sequence length="287" mass="32863">MVKAQFESIDTNPDISFRVRRFLLERFTVPYHFHPEYELTLIVKGTGKRYVGNSMEDFKAGDLVFLGSDLPHCWKSDQYDDGSGVESIVIQFEGDFLGKDFFERPELLPIAHLLVRSAQGICFNDSVSLEIAPLMQQLESEPNPFQKLAQLLSILNRLAVKSEYQLLHEGITPVIAGQSKERINTALGYIVDHFRQEILLEDVSSAVNMSPNAFCKYFKKATSKTFIEMVNEYRINFAAQQLLNTDHAVSEICYESGFGDVSYFHKVFKKKMKSSPLDYRKQFLKSI</sequence>
<dbReference type="Pfam" id="PF02311">
    <property type="entry name" value="AraC_binding"/>
    <property type="match status" value="1"/>
</dbReference>
<dbReference type="SUPFAM" id="SSF51215">
    <property type="entry name" value="Regulatory protein AraC"/>
    <property type="match status" value="1"/>
</dbReference>
<comment type="caution">
    <text evidence="5">The sequence shown here is derived from an EMBL/GenBank/DDBJ whole genome shotgun (WGS) entry which is preliminary data.</text>
</comment>
<name>A0A3D8YA36_9BACT</name>
<reference evidence="5 6" key="1">
    <citation type="submission" date="2018-07" db="EMBL/GenBank/DDBJ databases">
        <title>Dyadobacter roseus sp. nov., isolated from rose rhizosphere soil.</title>
        <authorList>
            <person name="Chen L."/>
        </authorList>
    </citation>
    <scope>NUCLEOTIDE SEQUENCE [LARGE SCALE GENOMIC DNA]</scope>
    <source>
        <strain evidence="5 6">RS19</strain>
    </source>
</reference>
<dbReference type="EMBL" id="QNUL01000011">
    <property type="protein sequence ID" value="REA60443.1"/>
    <property type="molecule type" value="Genomic_DNA"/>
</dbReference>
<evidence type="ECO:0000259" key="4">
    <source>
        <dbReference type="PROSITE" id="PS01124"/>
    </source>
</evidence>
<evidence type="ECO:0000256" key="2">
    <source>
        <dbReference type="ARBA" id="ARBA00023125"/>
    </source>
</evidence>
<dbReference type="AlphaFoldDB" id="A0A3D8YA36"/>
<evidence type="ECO:0000256" key="1">
    <source>
        <dbReference type="ARBA" id="ARBA00023015"/>
    </source>
</evidence>
<dbReference type="Gene3D" id="1.10.10.60">
    <property type="entry name" value="Homeodomain-like"/>
    <property type="match status" value="2"/>
</dbReference>
<keyword evidence="1" id="KW-0805">Transcription regulation</keyword>
<gene>
    <name evidence="5" type="ORF">DSL64_15140</name>
</gene>
<dbReference type="RefSeq" id="WP_115831758.1">
    <property type="nucleotide sequence ID" value="NZ_QNUL01000011.1"/>
</dbReference>
<protein>
    <submittedName>
        <fullName evidence="5">AraC family transcriptional regulator</fullName>
    </submittedName>
</protein>
<dbReference type="CDD" id="cd06976">
    <property type="entry name" value="cupin_MtlR-like_N"/>
    <property type="match status" value="1"/>
</dbReference>
<dbReference type="GO" id="GO:0003700">
    <property type="term" value="F:DNA-binding transcription factor activity"/>
    <property type="evidence" value="ECO:0007669"/>
    <property type="project" value="InterPro"/>
</dbReference>
<evidence type="ECO:0000313" key="6">
    <source>
        <dbReference type="Proteomes" id="UP000256373"/>
    </source>
</evidence>
<dbReference type="InterPro" id="IPR014710">
    <property type="entry name" value="RmlC-like_jellyroll"/>
</dbReference>
<dbReference type="PANTHER" id="PTHR43280">
    <property type="entry name" value="ARAC-FAMILY TRANSCRIPTIONAL REGULATOR"/>
    <property type="match status" value="1"/>
</dbReference>
<keyword evidence="2" id="KW-0238">DNA-binding</keyword>
<proteinExistence type="predicted"/>
<accession>A0A3D8YA36</accession>
<dbReference type="Pfam" id="PF12833">
    <property type="entry name" value="HTH_18"/>
    <property type="match status" value="1"/>
</dbReference>
<dbReference type="OrthoDB" id="792101at2"/>
<organism evidence="5 6">
    <name type="scientific">Dyadobacter luteus</name>
    <dbReference type="NCBI Taxonomy" id="2259619"/>
    <lineage>
        <taxon>Bacteria</taxon>
        <taxon>Pseudomonadati</taxon>
        <taxon>Bacteroidota</taxon>
        <taxon>Cytophagia</taxon>
        <taxon>Cytophagales</taxon>
        <taxon>Spirosomataceae</taxon>
        <taxon>Dyadobacter</taxon>
    </lineage>
</organism>
<dbReference type="PROSITE" id="PS01124">
    <property type="entry name" value="HTH_ARAC_FAMILY_2"/>
    <property type="match status" value="1"/>
</dbReference>
<dbReference type="InterPro" id="IPR018060">
    <property type="entry name" value="HTH_AraC"/>
</dbReference>
<dbReference type="InterPro" id="IPR037923">
    <property type="entry name" value="HTH-like"/>
</dbReference>
<evidence type="ECO:0000256" key="3">
    <source>
        <dbReference type="ARBA" id="ARBA00023163"/>
    </source>
</evidence>
<dbReference type="SMART" id="SM00342">
    <property type="entry name" value="HTH_ARAC"/>
    <property type="match status" value="1"/>
</dbReference>
<evidence type="ECO:0000313" key="5">
    <source>
        <dbReference type="EMBL" id="REA60443.1"/>
    </source>
</evidence>
<keyword evidence="3" id="KW-0804">Transcription</keyword>
<dbReference type="InterPro" id="IPR009057">
    <property type="entry name" value="Homeodomain-like_sf"/>
</dbReference>
<dbReference type="InterPro" id="IPR003313">
    <property type="entry name" value="AraC-bd"/>
</dbReference>
<dbReference type="SUPFAM" id="SSF46689">
    <property type="entry name" value="Homeodomain-like"/>
    <property type="match status" value="2"/>
</dbReference>